<dbReference type="EMBL" id="LR130778">
    <property type="protein sequence ID" value="VDN45999.1"/>
    <property type="molecule type" value="Genomic_DNA"/>
</dbReference>
<accession>A0A3P7RZ73</accession>
<dbReference type="NCBIfam" id="NF003346">
    <property type="entry name" value="PRK04366.1"/>
    <property type="match status" value="1"/>
</dbReference>
<dbReference type="GO" id="GO:0005960">
    <property type="term" value="C:glycine cleavage complex"/>
    <property type="evidence" value="ECO:0007669"/>
    <property type="project" value="TreeGrafter"/>
</dbReference>
<organism evidence="9 10">
    <name type="scientific">Petrocella atlantisensis</name>
    <dbReference type="NCBI Taxonomy" id="2173034"/>
    <lineage>
        <taxon>Bacteria</taxon>
        <taxon>Bacillati</taxon>
        <taxon>Bacillota</taxon>
        <taxon>Clostridia</taxon>
        <taxon>Lachnospirales</taxon>
        <taxon>Vallitaleaceae</taxon>
        <taxon>Petrocella</taxon>
    </lineage>
</organism>
<dbReference type="InterPro" id="IPR020581">
    <property type="entry name" value="GDC_P"/>
</dbReference>
<dbReference type="PANTHER" id="PTHR11773">
    <property type="entry name" value="GLYCINE DEHYDROGENASE, DECARBOXYLATING"/>
    <property type="match status" value="1"/>
</dbReference>
<dbReference type="GO" id="GO:0016594">
    <property type="term" value="F:glycine binding"/>
    <property type="evidence" value="ECO:0007669"/>
    <property type="project" value="TreeGrafter"/>
</dbReference>
<dbReference type="SUPFAM" id="SSF53383">
    <property type="entry name" value="PLP-dependent transferases"/>
    <property type="match status" value="1"/>
</dbReference>
<dbReference type="PANTHER" id="PTHR11773:SF1">
    <property type="entry name" value="GLYCINE DEHYDROGENASE (DECARBOXYLATING), MITOCHONDRIAL"/>
    <property type="match status" value="1"/>
</dbReference>
<dbReference type="GO" id="GO:0005829">
    <property type="term" value="C:cytosol"/>
    <property type="evidence" value="ECO:0007669"/>
    <property type="project" value="TreeGrafter"/>
</dbReference>
<feature type="domain" description="Glycine dehydrogenase C-terminal" evidence="8">
    <location>
        <begin position="349"/>
        <end position="449"/>
    </location>
</feature>
<dbReference type="GO" id="GO:0030170">
    <property type="term" value="F:pyridoxal phosphate binding"/>
    <property type="evidence" value="ECO:0007669"/>
    <property type="project" value="TreeGrafter"/>
</dbReference>
<evidence type="ECO:0000256" key="5">
    <source>
        <dbReference type="ARBA" id="ARBA00023002"/>
    </source>
</evidence>
<comment type="function">
    <text evidence="2">The glycine cleavage system catalyzes the degradation of glycine. The P protein binds the alpha-amino group of glycine through its pyridoxal phosphate cofactor; CO(2) is released and the remaining methylamine moiety is then transferred to the lipoamide cofactor of the H protein.</text>
</comment>
<dbReference type="Gene3D" id="3.90.1150.10">
    <property type="entry name" value="Aspartate Aminotransferase, domain 1"/>
    <property type="match status" value="1"/>
</dbReference>
<dbReference type="FunFam" id="3.40.640.10:FF:000224">
    <property type="entry name" value="Probable glycine dehydrogenase (decarboxylating) subunit 2"/>
    <property type="match status" value="1"/>
</dbReference>
<protein>
    <recommendedName>
        <fullName evidence="3">glycine dehydrogenase (aminomethyl-transferring)</fullName>
        <ecNumber evidence="3">1.4.4.2</ecNumber>
    </recommendedName>
</protein>
<dbReference type="RefSeq" id="WP_172596040.1">
    <property type="nucleotide sequence ID" value="NZ_LR130778.1"/>
</dbReference>
<evidence type="ECO:0000259" key="8">
    <source>
        <dbReference type="Pfam" id="PF21478"/>
    </source>
</evidence>
<dbReference type="FunFam" id="3.90.1150.10:FF:000014">
    <property type="entry name" value="Probable glycine dehydrogenase (decarboxylating) subunit 2"/>
    <property type="match status" value="1"/>
</dbReference>
<dbReference type="Pfam" id="PF02347">
    <property type="entry name" value="GDC-P"/>
    <property type="match status" value="1"/>
</dbReference>
<dbReference type="Proteomes" id="UP000279029">
    <property type="component" value="Chromosome"/>
</dbReference>
<name>A0A3P7RZ73_9FIRM</name>
<gene>
    <name evidence="9" type="primary">gcvPB</name>
    <name evidence="9" type="ORF">PATL70BA_0157</name>
</gene>
<dbReference type="InterPro" id="IPR015424">
    <property type="entry name" value="PyrdxlP-dep_Trfase"/>
</dbReference>
<dbReference type="InterPro" id="IPR015421">
    <property type="entry name" value="PyrdxlP-dep_Trfase_major"/>
</dbReference>
<evidence type="ECO:0000313" key="10">
    <source>
        <dbReference type="Proteomes" id="UP000279029"/>
    </source>
</evidence>
<feature type="domain" description="Glycine cleavage system P-protein N-terminal" evidence="7">
    <location>
        <begin position="23"/>
        <end position="304"/>
    </location>
</feature>
<dbReference type="Gene3D" id="3.40.640.10">
    <property type="entry name" value="Type I PLP-dependent aspartate aminotransferase-like (Major domain)"/>
    <property type="match status" value="1"/>
</dbReference>
<keyword evidence="4" id="KW-0663">Pyridoxal phosphate</keyword>
<evidence type="ECO:0000256" key="3">
    <source>
        <dbReference type="ARBA" id="ARBA00012134"/>
    </source>
</evidence>
<keyword evidence="10" id="KW-1185">Reference proteome</keyword>
<reference evidence="9 10" key="1">
    <citation type="submission" date="2018-09" db="EMBL/GenBank/DDBJ databases">
        <authorList>
            <person name="Postec A."/>
        </authorList>
    </citation>
    <scope>NUCLEOTIDE SEQUENCE [LARGE SCALE GENOMIC DNA]</scope>
    <source>
        <strain evidence="9">70B-A</strain>
    </source>
</reference>
<evidence type="ECO:0000259" key="7">
    <source>
        <dbReference type="Pfam" id="PF02347"/>
    </source>
</evidence>
<dbReference type="InterPro" id="IPR015422">
    <property type="entry name" value="PyrdxlP-dep_Trfase_small"/>
</dbReference>
<evidence type="ECO:0000256" key="6">
    <source>
        <dbReference type="ARBA" id="ARBA00049026"/>
    </source>
</evidence>
<comment type="catalytic activity">
    <reaction evidence="6">
        <text>N(6)-[(R)-lipoyl]-L-lysyl-[glycine-cleavage complex H protein] + glycine + H(+) = N(6)-[(R)-S(8)-aminomethyldihydrolipoyl]-L-lysyl-[glycine-cleavage complex H protein] + CO2</text>
        <dbReference type="Rhea" id="RHEA:24304"/>
        <dbReference type="Rhea" id="RHEA-COMP:10494"/>
        <dbReference type="Rhea" id="RHEA-COMP:10495"/>
        <dbReference type="ChEBI" id="CHEBI:15378"/>
        <dbReference type="ChEBI" id="CHEBI:16526"/>
        <dbReference type="ChEBI" id="CHEBI:57305"/>
        <dbReference type="ChEBI" id="CHEBI:83099"/>
        <dbReference type="ChEBI" id="CHEBI:83143"/>
        <dbReference type="EC" id="1.4.4.2"/>
    </reaction>
</comment>
<comment type="cofactor">
    <cofactor evidence="1">
        <name>pyridoxal 5'-phosphate</name>
        <dbReference type="ChEBI" id="CHEBI:597326"/>
    </cofactor>
</comment>
<keyword evidence="5 9" id="KW-0560">Oxidoreductase</keyword>
<dbReference type="Gene3D" id="6.20.440.10">
    <property type="match status" value="1"/>
</dbReference>
<dbReference type="EC" id="1.4.4.2" evidence="3"/>
<dbReference type="Pfam" id="PF21478">
    <property type="entry name" value="GcvP2_C"/>
    <property type="match status" value="1"/>
</dbReference>
<dbReference type="GO" id="GO:0019464">
    <property type="term" value="P:glycine decarboxylation via glycine cleavage system"/>
    <property type="evidence" value="ECO:0007669"/>
    <property type="project" value="TreeGrafter"/>
</dbReference>
<proteinExistence type="predicted"/>
<dbReference type="InterPro" id="IPR049315">
    <property type="entry name" value="GDC-P_N"/>
</dbReference>
<dbReference type="AlphaFoldDB" id="A0A3P7RZ73"/>
<dbReference type="KEGG" id="cbar:PATL70BA_0157"/>
<evidence type="ECO:0000256" key="2">
    <source>
        <dbReference type="ARBA" id="ARBA00003788"/>
    </source>
</evidence>
<dbReference type="InterPro" id="IPR049316">
    <property type="entry name" value="GDC-P_C"/>
</dbReference>
<evidence type="ECO:0000256" key="4">
    <source>
        <dbReference type="ARBA" id="ARBA00022898"/>
    </source>
</evidence>
<evidence type="ECO:0000313" key="9">
    <source>
        <dbReference type="EMBL" id="VDN45999.1"/>
    </source>
</evidence>
<evidence type="ECO:0000256" key="1">
    <source>
        <dbReference type="ARBA" id="ARBA00001933"/>
    </source>
</evidence>
<sequence>MMKKNIYEISKEGRRGYYFDTYDLEDYSKSFEIPDKFRREEAPRLPQVSENYVVRHFTNLSNRNYGVDTGMYPLGSCTMKYNPKINEVIAAMPNFSHTHPSWREKHVQGNMKIIYELQGMLSELTGMPGISLQPAAGSHGELTGLMIMKQYLIDQGDVHKKNIIIPDSAHGTNPASVTMAGFVAKEVKSNAEGTIDMDALELLIDENTAGLMLTNPNTLGLFEKDILEITKRIHDVGGLVYCDGANMNANMGITRPLEMGFDIVHLNLHKTLSTPHGGGGPGSGPVGVVSRLKEYLPGPIVIASDEDFYTFKMPAKSIGHVKNYFGNFGVYLRAYVYFLTMGGEGLKLASQLAVLNANYMKACLKDAYKVPYKALCKHEFVLAGLKEPGDVSTLDVAKRLIDYKVHPPTIYFPLIVEQCLMIEPTESESLETLDDYINILLKIAKEAKEQPELLHNAPTTASVRRLDEVSVARSPVLSYRFNGEEK</sequence>
<dbReference type="GO" id="GO:0004375">
    <property type="term" value="F:glycine dehydrogenase (decarboxylating) activity"/>
    <property type="evidence" value="ECO:0007669"/>
    <property type="project" value="UniProtKB-EC"/>
</dbReference>